<dbReference type="Proteomes" id="UP000254159">
    <property type="component" value="Unassembled WGS sequence"/>
</dbReference>
<reference evidence="2 3" key="1">
    <citation type="submission" date="2018-06" db="EMBL/GenBank/DDBJ databases">
        <authorList>
            <consortium name="Pathogen Informatics"/>
            <person name="Doyle S."/>
        </authorList>
    </citation>
    <scope>NUCLEOTIDE SEQUENCE [LARGE SCALE GENOMIC DNA]</scope>
    <source>
        <strain evidence="2 3">NCTC10865</strain>
    </source>
</reference>
<sequence>MTTNPKLHYNWQRYYNPGQGRYITQDPIGLAGGLNPYSYVMNNPVQWIDPLGLAHTSGKWKDCGKGCRIRIDGDAVGDGRHLHWECKNGSGVMGEFGGMSHGEDYSSAPNSIKKCAKKYGFEPEPSKDLSCKTSGLSTTDAALATGATIGAGYVIYRVIRFIPSLAPPLWWSIPANVVTP</sequence>
<dbReference type="PANTHER" id="PTHR32305:SF15">
    <property type="entry name" value="PROTEIN RHSA-RELATED"/>
    <property type="match status" value="1"/>
</dbReference>
<organism evidence="2 3">
    <name type="scientific">Escherichia coli</name>
    <dbReference type="NCBI Taxonomy" id="562"/>
    <lineage>
        <taxon>Bacteria</taxon>
        <taxon>Pseudomonadati</taxon>
        <taxon>Pseudomonadota</taxon>
        <taxon>Gammaproteobacteria</taxon>
        <taxon>Enterobacterales</taxon>
        <taxon>Enterobacteriaceae</taxon>
        <taxon>Escherichia</taxon>
    </lineage>
</organism>
<evidence type="ECO:0000313" key="2">
    <source>
        <dbReference type="EMBL" id="STI17875.1"/>
    </source>
</evidence>
<dbReference type="Gene3D" id="2.180.10.10">
    <property type="entry name" value="RHS repeat-associated core"/>
    <property type="match status" value="1"/>
</dbReference>
<dbReference type="InterPro" id="IPR028898">
    <property type="entry name" value="Tox-WTIP_dom"/>
</dbReference>
<dbReference type="Pfam" id="PF15654">
    <property type="entry name" value="Tox-WTIP"/>
    <property type="match status" value="1"/>
</dbReference>
<protein>
    <submittedName>
        <fullName evidence="2">RhsC element core protein RshC</fullName>
    </submittedName>
</protein>
<gene>
    <name evidence="2" type="ORF">NCTC10865_03190</name>
</gene>
<proteinExistence type="predicted"/>
<dbReference type="AlphaFoldDB" id="A0A376RKH7"/>
<dbReference type="NCBIfam" id="TIGR03696">
    <property type="entry name" value="Rhs_assc_core"/>
    <property type="match status" value="1"/>
</dbReference>
<dbReference type="PANTHER" id="PTHR32305">
    <property type="match status" value="1"/>
</dbReference>
<name>A0A376RKH7_ECOLX</name>
<evidence type="ECO:0000259" key="1">
    <source>
        <dbReference type="Pfam" id="PF15654"/>
    </source>
</evidence>
<dbReference type="InterPro" id="IPR022385">
    <property type="entry name" value="Rhs_assc_core"/>
</dbReference>
<dbReference type="EMBL" id="UGCD01000002">
    <property type="protein sequence ID" value="STI17875.1"/>
    <property type="molecule type" value="Genomic_DNA"/>
</dbReference>
<accession>A0A376RKH7</accession>
<feature type="domain" description="Tox-WTIP" evidence="1">
    <location>
        <begin position="141"/>
        <end position="180"/>
    </location>
</feature>
<evidence type="ECO:0000313" key="3">
    <source>
        <dbReference type="Proteomes" id="UP000254159"/>
    </source>
</evidence>
<dbReference type="InterPro" id="IPR050708">
    <property type="entry name" value="T6SS_VgrG/RHS"/>
</dbReference>